<evidence type="ECO:0000256" key="10">
    <source>
        <dbReference type="ARBA" id="ARBA00023180"/>
    </source>
</evidence>
<dbReference type="InterPro" id="IPR050174">
    <property type="entry name" value="Protocadherin/Cadherin-CA"/>
</dbReference>
<reference evidence="14" key="1">
    <citation type="submission" date="2025-08" db="UniProtKB">
        <authorList>
            <consortium name="Ensembl"/>
        </authorList>
    </citation>
    <scope>IDENTIFICATION</scope>
</reference>
<dbReference type="InterPro" id="IPR002126">
    <property type="entry name" value="Cadherin-like_dom"/>
</dbReference>
<keyword evidence="4" id="KW-0732">Signal</keyword>
<feature type="domain" description="Cadherin" evidence="13">
    <location>
        <begin position="234"/>
        <end position="341"/>
    </location>
</feature>
<proteinExistence type="predicted"/>
<evidence type="ECO:0000256" key="1">
    <source>
        <dbReference type="ARBA" id="ARBA00004251"/>
    </source>
</evidence>
<dbReference type="Gene3D" id="2.60.40.60">
    <property type="entry name" value="Cadherins"/>
    <property type="match status" value="6"/>
</dbReference>
<evidence type="ECO:0000256" key="12">
    <source>
        <dbReference type="SAM" id="Phobius"/>
    </source>
</evidence>
<dbReference type="Proteomes" id="UP000261540">
    <property type="component" value="Unplaced"/>
</dbReference>
<evidence type="ECO:0000256" key="9">
    <source>
        <dbReference type="ARBA" id="ARBA00023136"/>
    </source>
</evidence>
<accession>A0A3B3R6Q8</accession>
<evidence type="ECO:0000256" key="8">
    <source>
        <dbReference type="ARBA" id="ARBA00022989"/>
    </source>
</evidence>
<evidence type="ECO:0000256" key="4">
    <source>
        <dbReference type="ARBA" id="ARBA00022729"/>
    </source>
</evidence>
<feature type="transmembrane region" description="Helical" evidence="12">
    <location>
        <begin position="690"/>
        <end position="715"/>
    </location>
</feature>
<evidence type="ECO:0000256" key="6">
    <source>
        <dbReference type="ARBA" id="ARBA00022837"/>
    </source>
</evidence>
<dbReference type="SUPFAM" id="SSF49313">
    <property type="entry name" value="Cadherin-like"/>
    <property type="match status" value="5"/>
</dbReference>
<keyword evidence="2" id="KW-1003">Cell membrane</keyword>
<dbReference type="CDD" id="cd11304">
    <property type="entry name" value="Cadherin_repeat"/>
    <property type="match status" value="6"/>
</dbReference>
<dbReference type="PROSITE" id="PS50268">
    <property type="entry name" value="CADHERIN_2"/>
    <property type="match status" value="6"/>
</dbReference>
<organism evidence="14 15">
    <name type="scientific">Paramormyrops kingsleyae</name>
    <dbReference type="NCBI Taxonomy" id="1676925"/>
    <lineage>
        <taxon>Eukaryota</taxon>
        <taxon>Metazoa</taxon>
        <taxon>Chordata</taxon>
        <taxon>Craniata</taxon>
        <taxon>Vertebrata</taxon>
        <taxon>Euteleostomi</taxon>
        <taxon>Actinopterygii</taxon>
        <taxon>Neopterygii</taxon>
        <taxon>Teleostei</taxon>
        <taxon>Osteoglossocephala</taxon>
        <taxon>Osteoglossomorpha</taxon>
        <taxon>Osteoglossiformes</taxon>
        <taxon>Mormyridae</taxon>
        <taxon>Paramormyrops</taxon>
    </lineage>
</organism>
<evidence type="ECO:0000256" key="5">
    <source>
        <dbReference type="ARBA" id="ARBA00022737"/>
    </source>
</evidence>
<evidence type="ECO:0000256" key="11">
    <source>
        <dbReference type="PROSITE-ProRule" id="PRU00043"/>
    </source>
</evidence>
<evidence type="ECO:0000313" key="14">
    <source>
        <dbReference type="Ensembl" id="ENSPKIP00000013879.1"/>
    </source>
</evidence>
<evidence type="ECO:0000259" key="13">
    <source>
        <dbReference type="PROSITE" id="PS50268"/>
    </source>
</evidence>
<keyword evidence="5" id="KW-0677">Repeat</keyword>
<protein>
    <submittedName>
        <fullName evidence="14">Protocadherin 8</fullName>
    </submittedName>
</protein>
<dbReference type="InterPro" id="IPR015919">
    <property type="entry name" value="Cadherin-like_sf"/>
</dbReference>
<dbReference type="FunFam" id="2.60.40.60:FF:000003">
    <property type="entry name" value="Protocadherin alpha 2"/>
    <property type="match status" value="1"/>
</dbReference>
<dbReference type="FunFam" id="2.60.40.60:FF:000001">
    <property type="entry name" value="Protocadherin alpha 2"/>
    <property type="match status" value="1"/>
</dbReference>
<dbReference type="PRINTS" id="PR00205">
    <property type="entry name" value="CADHERIN"/>
</dbReference>
<keyword evidence="9 12" id="KW-0472">Membrane</keyword>
<dbReference type="InterPro" id="IPR013164">
    <property type="entry name" value="Cadherin_N"/>
</dbReference>
<dbReference type="GO" id="GO:0007156">
    <property type="term" value="P:homophilic cell adhesion via plasma membrane adhesion molecules"/>
    <property type="evidence" value="ECO:0007669"/>
    <property type="project" value="InterPro"/>
</dbReference>
<dbReference type="FunFam" id="2.60.40.60:FF:000002">
    <property type="entry name" value="Protocadherin alpha 2"/>
    <property type="match status" value="1"/>
</dbReference>
<keyword evidence="3 12" id="KW-0812">Transmembrane</keyword>
<feature type="domain" description="Cadherin" evidence="13">
    <location>
        <begin position="356"/>
        <end position="452"/>
    </location>
</feature>
<evidence type="ECO:0000256" key="2">
    <source>
        <dbReference type="ARBA" id="ARBA00022475"/>
    </source>
</evidence>
<sequence>QAPLGVTPEVVLIIAQSITTKYQTYEEDDPGTEIGNLSEDLKINLSNSSQTSFRFMHEANSCVIQMREMDGLLTVRERIDREALCPLSPRCLISFDVVVFTNEKFQLVHIEIEILDINDNSPQFPSNERYIEVSENTAVGTRLPLDVAADQDVGQNYIQSYQISFNSHFGIDVQRGEDGLKFAELVLLEELDREKEDSYIIQLSATDGGNPAKSGSMNVYINVLDYNDNSPSFEKSLLKVELAEDAPVGFLLLKVHAFDPDDGANGEVVYGFTDDSSTDAKRVFQIDSHSGAVTLKALVDYETKKSYEFKIQARDLGMNSVPSTCKITVEIFDVNDNAPEISIKPITSVSEGVVYITEAAAKDSFVALISTSDRDSGSNGRVTSSLQGHEHFRLHKAYGDTFMIVTTATLDRERIPEYNLTVVAQDLGSPPFKTIKLFSIRVSDENDNPPLFSKSVYEVSVMENNVPGSYISTVIARDWDVGDNGKVTYKLLDRKVAGGVPLSSYVSVHPVSGSLFAMRSFDYEALKQIEAEVIAIDSGTPKLSSTTLIRVEVVDQNDNSPYITYPYLFNNSAEVAVPYNVPAGYPVLRVKARDVDEGANGKLTFKIVEDVLELFSINKDTGDIVLKYGLTFMIGDTAEIKILVTDNGRSPLSITASIHFLVTEMQPSEDQIVFVSQPTDMEYLDLDVSLVFIIILAGGCVLLMMAIMIVGFSYLKNQRNGDSNYNRNKNVFSNNPLLSLPSSYSNMHKHKLLILIWTEMNADIFNCLYSAAEYSDQLSVKDSGKGDSDFNDSDSDISGDGCRKALHLNVHATWAIHYPQPWRLPAGFLKQIPLPGRTLATALT</sequence>
<feature type="domain" description="Cadherin" evidence="13">
    <location>
        <begin position="453"/>
        <end position="563"/>
    </location>
</feature>
<keyword evidence="8 12" id="KW-1133">Transmembrane helix</keyword>
<dbReference type="FunFam" id="2.60.40.60:FF:000007">
    <property type="entry name" value="Protocadherin alpha 2"/>
    <property type="match status" value="1"/>
</dbReference>
<dbReference type="Pfam" id="PF00028">
    <property type="entry name" value="Cadherin"/>
    <property type="match status" value="5"/>
</dbReference>
<keyword evidence="6 11" id="KW-0106">Calcium</keyword>
<name>A0A3B3R6Q8_9TELE</name>
<dbReference type="Pfam" id="PF08266">
    <property type="entry name" value="Cadherin_2"/>
    <property type="match status" value="1"/>
</dbReference>
<dbReference type="GO" id="GO:0005509">
    <property type="term" value="F:calcium ion binding"/>
    <property type="evidence" value="ECO:0007669"/>
    <property type="project" value="UniProtKB-UniRule"/>
</dbReference>
<evidence type="ECO:0000313" key="15">
    <source>
        <dbReference type="Proteomes" id="UP000261540"/>
    </source>
</evidence>
<dbReference type="GO" id="GO:0009653">
    <property type="term" value="P:anatomical structure morphogenesis"/>
    <property type="evidence" value="ECO:0007669"/>
    <property type="project" value="UniProtKB-ARBA"/>
</dbReference>
<dbReference type="PANTHER" id="PTHR24028:SF244">
    <property type="entry name" value="PARAXIAL PROTOCADHERIN"/>
    <property type="match status" value="1"/>
</dbReference>
<dbReference type="PANTHER" id="PTHR24028">
    <property type="entry name" value="CADHERIN-87A"/>
    <property type="match status" value="1"/>
</dbReference>
<feature type="domain" description="Cadherin" evidence="13">
    <location>
        <begin position="18"/>
        <end position="124"/>
    </location>
</feature>
<keyword evidence="7" id="KW-0130">Cell adhesion</keyword>
<keyword evidence="15" id="KW-1185">Reference proteome</keyword>
<dbReference type="PROSITE" id="PS00232">
    <property type="entry name" value="CADHERIN_1"/>
    <property type="match status" value="3"/>
</dbReference>
<dbReference type="FunFam" id="2.60.40.60:FF:000004">
    <property type="entry name" value="Protocadherin 1 gamma 2"/>
    <property type="match status" value="1"/>
</dbReference>
<dbReference type="GO" id="GO:0005886">
    <property type="term" value="C:plasma membrane"/>
    <property type="evidence" value="ECO:0007669"/>
    <property type="project" value="UniProtKB-SubCell"/>
</dbReference>
<feature type="domain" description="Cadherin" evidence="13">
    <location>
        <begin position="125"/>
        <end position="233"/>
    </location>
</feature>
<dbReference type="AlphaFoldDB" id="A0A3B3R6Q8"/>
<dbReference type="Ensembl" id="ENSPKIT00000038309.1">
    <property type="protein sequence ID" value="ENSPKIP00000013879.1"/>
    <property type="gene ID" value="ENSPKIG00000001139.1"/>
</dbReference>
<dbReference type="GeneTree" id="ENSGT00940000165888"/>
<reference evidence="14" key="2">
    <citation type="submission" date="2025-09" db="UniProtKB">
        <authorList>
            <consortium name="Ensembl"/>
        </authorList>
    </citation>
    <scope>IDENTIFICATION</scope>
</reference>
<evidence type="ECO:0000256" key="7">
    <source>
        <dbReference type="ARBA" id="ARBA00022889"/>
    </source>
</evidence>
<keyword evidence="10" id="KW-0325">Glycoprotein</keyword>
<dbReference type="InterPro" id="IPR020894">
    <property type="entry name" value="Cadherin_CS"/>
</dbReference>
<feature type="domain" description="Cadherin" evidence="13">
    <location>
        <begin position="569"/>
        <end position="674"/>
    </location>
</feature>
<evidence type="ECO:0000256" key="3">
    <source>
        <dbReference type="ARBA" id="ARBA00022692"/>
    </source>
</evidence>
<comment type="subcellular location">
    <subcellularLocation>
        <location evidence="1">Cell membrane</location>
        <topology evidence="1">Single-pass type I membrane protein</topology>
    </subcellularLocation>
</comment>
<dbReference type="SMART" id="SM00112">
    <property type="entry name" value="CA"/>
    <property type="match status" value="6"/>
</dbReference>